<evidence type="ECO:0000256" key="4">
    <source>
        <dbReference type="ARBA" id="ARBA00023033"/>
    </source>
</evidence>
<dbReference type="GO" id="GO:0047646">
    <property type="term" value="F:alkanal monooxygenase (FMN-linked) activity"/>
    <property type="evidence" value="ECO:0007669"/>
    <property type="project" value="UniProtKB-EC"/>
</dbReference>
<dbReference type="InterPro" id="IPR020020">
    <property type="entry name" value="Luciferase-type_oxidoreductase"/>
</dbReference>
<evidence type="ECO:0000313" key="7">
    <source>
        <dbReference type="Proteomes" id="UP000317238"/>
    </source>
</evidence>
<evidence type="ECO:0000313" key="6">
    <source>
        <dbReference type="EMBL" id="TWT69377.1"/>
    </source>
</evidence>
<gene>
    <name evidence="6" type="primary">luxA</name>
    <name evidence="6" type="ORF">Pan14r_16630</name>
</gene>
<dbReference type="InterPro" id="IPR051260">
    <property type="entry name" value="Diverse_substr_monoxygenases"/>
</dbReference>
<dbReference type="InterPro" id="IPR011251">
    <property type="entry name" value="Luciferase-like_dom"/>
</dbReference>
<proteinExistence type="predicted"/>
<dbReference type="AlphaFoldDB" id="A0A5C5Y1A3"/>
<feature type="domain" description="Luciferase-like" evidence="5">
    <location>
        <begin position="34"/>
        <end position="280"/>
    </location>
</feature>
<dbReference type="EC" id="1.14.14.3" evidence="6"/>
<dbReference type="PANTHER" id="PTHR30011">
    <property type="entry name" value="ALKANESULFONATE MONOOXYGENASE-RELATED"/>
    <property type="match status" value="1"/>
</dbReference>
<keyword evidence="7" id="KW-1185">Reference proteome</keyword>
<evidence type="ECO:0000256" key="2">
    <source>
        <dbReference type="ARBA" id="ARBA00022643"/>
    </source>
</evidence>
<dbReference type="EMBL" id="SJPL01000001">
    <property type="protein sequence ID" value="TWT69377.1"/>
    <property type="molecule type" value="Genomic_DNA"/>
</dbReference>
<keyword evidence="2" id="KW-0288">FMN</keyword>
<evidence type="ECO:0000259" key="5">
    <source>
        <dbReference type="Pfam" id="PF00296"/>
    </source>
</evidence>
<name>A0A5C5Y1A3_9PLAN</name>
<keyword evidence="3 6" id="KW-0560">Oxidoreductase</keyword>
<reference evidence="6 7" key="1">
    <citation type="submission" date="2019-02" db="EMBL/GenBank/DDBJ databases">
        <title>Deep-cultivation of Planctomycetes and their phenomic and genomic characterization uncovers novel biology.</title>
        <authorList>
            <person name="Wiegand S."/>
            <person name="Jogler M."/>
            <person name="Boedeker C."/>
            <person name="Pinto D."/>
            <person name="Vollmers J."/>
            <person name="Rivas-Marin E."/>
            <person name="Kohn T."/>
            <person name="Peeters S.H."/>
            <person name="Heuer A."/>
            <person name="Rast P."/>
            <person name="Oberbeckmann S."/>
            <person name="Bunk B."/>
            <person name="Jeske O."/>
            <person name="Meyerdierks A."/>
            <person name="Storesund J.E."/>
            <person name="Kallscheuer N."/>
            <person name="Luecker S."/>
            <person name="Lage O.M."/>
            <person name="Pohl T."/>
            <person name="Merkel B.J."/>
            <person name="Hornburger P."/>
            <person name="Mueller R.-W."/>
            <person name="Bruemmer F."/>
            <person name="Labrenz M."/>
            <person name="Spormann A.M."/>
            <person name="Op Den Camp H."/>
            <person name="Overmann J."/>
            <person name="Amann R."/>
            <person name="Jetten M.S.M."/>
            <person name="Mascher T."/>
            <person name="Medema M.H."/>
            <person name="Devos D.P."/>
            <person name="Kaster A.-K."/>
            <person name="Ovreas L."/>
            <person name="Rohde M."/>
            <person name="Galperin M.Y."/>
            <person name="Jogler C."/>
        </authorList>
    </citation>
    <scope>NUCLEOTIDE SEQUENCE [LARGE SCALE GENOMIC DNA]</scope>
    <source>
        <strain evidence="6 7">Pan14r</strain>
    </source>
</reference>
<dbReference type="InterPro" id="IPR036661">
    <property type="entry name" value="Luciferase-like_sf"/>
</dbReference>
<accession>A0A5C5Y1A3</accession>
<organism evidence="6 7">
    <name type="scientific">Crateriforma conspicua</name>
    <dbReference type="NCBI Taxonomy" id="2527996"/>
    <lineage>
        <taxon>Bacteria</taxon>
        <taxon>Pseudomonadati</taxon>
        <taxon>Planctomycetota</taxon>
        <taxon>Planctomycetia</taxon>
        <taxon>Planctomycetales</taxon>
        <taxon>Planctomycetaceae</taxon>
        <taxon>Crateriforma</taxon>
    </lineage>
</organism>
<dbReference type="Gene3D" id="3.20.20.30">
    <property type="entry name" value="Luciferase-like domain"/>
    <property type="match status" value="1"/>
</dbReference>
<keyword evidence="4 6" id="KW-0503">Monooxygenase</keyword>
<keyword evidence="1" id="KW-0285">Flavoprotein</keyword>
<dbReference type="Pfam" id="PF00296">
    <property type="entry name" value="Bac_luciferase"/>
    <property type="match status" value="1"/>
</dbReference>
<dbReference type="PANTHER" id="PTHR30011:SF16">
    <property type="entry name" value="C2H2 FINGER DOMAIN TRANSCRIPTION FACTOR (EUROFUNG)-RELATED"/>
    <property type="match status" value="1"/>
</dbReference>
<comment type="caution">
    <text evidence="6">The sequence shown here is derived from an EMBL/GenBank/DDBJ whole genome shotgun (WGS) entry which is preliminary data.</text>
</comment>
<dbReference type="SUPFAM" id="SSF51679">
    <property type="entry name" value="Bacterial luciferase-like"/>
    <property type="match status" value="1"/>
</dbReference>
<evidence type="ECO:0000256" key="3">
    <source>
        <dbReference type="ARBA" id="ARBA00023002"/>
    </source>
</evidence>
<evidence type="ECO:0000256" key="1">
    <source>
        <dbReference type="ARBA" id="ARBA00022630"/>
    </source>
</evidence>
<dbReference type="Proteomes" id="UP000317238">
    <property type="component" value="Unassembled WGS sequence"/>
</dbReference>
<protein>
    <submittedName>
        <fullName evidence="6">Alkanal monooxygenase alpha chain</fullName>
        <ecNumber evidence="6">1.14.14.3</ecNumber>
    </submittedName>
</protein>
<sequence>MKDGMPTVLNEIQTEFETINRGYNDVFRSGRLSLGLVVPIENHGAASVPQMHRHIERVRLAESLGFAAIWLRDVPFNVPSFGDAGQNYDPFVYLGLLAGATDRIALGVASVILPLRHPAHVAKAAATADVLSGGRLILGIASGDRPEEYPALNMPFADRGARFRESFAYIRQMSDRYPRFDNHFGRSLGNMDMLPKPTAGKLPMLITGGSQQSSEWLMRNGDGWMTYPRSASAMAHAIDQWRQGLRDSGRPNQPVMQPLYIDLAEDPDAEPRAIHLGFRLGVNALLDYLRKRQAMGVNHVALNLRFNQADVETTLSRLADDVLPEFSERSKPSGH</sequence>
<dbReference type="NCBIfam" id="TIGR03571">
    <property type="entry name" value="lucif_BA3436"/>
    <property type="match status" value="1"/>
</dbReference>